<sequence>MEDTDQKSCWGVTFKALLGFAGALALAYLFGVI</sequence>
<keyword evidence="1" id="KW-1133">Transmembrane helix</keyword>
<evidence type="ECO:0000313" key="2">
    <source>
        <dbReference type="EMBL" id="CDN48051.1"/>
    </source>
</evidence>
<dbReference type="PATRIC" id="fig|1028800.3.peg.1898"/>
<organism evidence="2 3">
    <name type="scientific">Neorhizobium galegae bv. orientalis str. HAMBI 540</name>
    <dbReference type="NCBI Taxonomy" id="1028800"/>
    <lineage>
        <taxon>Bacteria</taxon>
        <taxon>Pseudomonadati</taxon>
        <taxon>Pseudomonadota</taxon>
        <taxon>Alphaproteobacteria</taxon>
        <taxon>Hyphomicrobiales</taxon>
        <taxon>Rhizobiaceae</taxon>
        <taxon>Rhizobium/Agrobacterium group</taxon>
        <taxon>Neorhizobium</taxon>
    </lineage>
</organism>
<feature type="transmembrane region" description="Helical" evidence="1">
    <location>
        <begin position="12"/>
        <end position="31"/>
    </location>
</feature>
<keyword evidence="3" id="KW-1185">Reference proteome</keyword>
<evidence type="ECO:0000313" key="3">
    <source>
        <dbReference type="Proteomes" id="UP000028181"/>
    </source>
</evidence>
<keyword evidence="1" id="KW-0472">Membrane</keyword>
<dbReference type="eggNOG" id="ENOG5032KV5">
    <property type="taxonomic scope" value="Bacteria"/>
</dbReference>
<dbReference type="AlphaFoldDB" id="A0A068SQL5"/>
<gene>
    <name evidence="2" type="ORF">RG540_CH18810</name>
</gene>
<proteinExistence type="predicted"/>
<accession>A0A068SQL5</accession>
<reference evidence="3" key="1">
    <citation type="journal article" date="2014" name="BMC Genomics">
        <title>Genome sequencing of two Neorhizobium galegae strains reveals a noeT gene responsible for the unusual acetylation of the nodulation factors.</title>
        <authorList>
            <person name="Osterman J."/>
            <person name="Marsh J."/>
            <person name="Laine P.K."/>
            <person name="Zeng Z."/>
            <person name="Alatalo E."/>
            <person name="Sullivan J.T."/>
            <person name="Young J.P."/>
            <person name="Thomas-Oates J."/>
            <person name="Paulin L."/>
            <person name="Lindstrom K."/>
        </authorList>
    </citation>
    <scope>NUCLEOTIDE SEQUENCE [LARGE SCALE GENOMIC DNA]</scope>
    <source>
        <strain evidence="3">HAMBI 540</strain>
    </source>
</reference>
<name>A0A068SQL5_NEOGA</name>
<dbReference type="HOGENOM" id="CLU_219005_1_0_5"/>
<evidence type="ECO:0000256" key="1">
    <source>
        <dbReference type="SAM" id="Phobius"/>
    </source>
</evidence>
<dbReference type="EMBL" id="HG938353">
    <property type="protein sequence ID" value="CDN48051.1"/>
    <property type="molecule type" value="Genomic_DNA"/>
</dbReference>
<keyword evidence="1" id="KW-0812">Transmembrane</keyword>
<protein>
    <submittedName>
        <fullName evidence="2">Uncharacterized protein</fullName>
    </submittedName>
</protein>
<dbReference type="Proteomes" id="UP000028181">
    <property type="component" value="Chromosome I"/>
</dbReference>
<dbReference type="KEGG" id="ngg:RG540_CH18810"/>